<dbReference type="EMBL" id="JXLN01011478">
    <property type="protein sequence ID" value="KPM07309.1"/>
    <property type="molecule type" value="Genomic_DNA"/>
</dbReference>
<reference evidence="4" key="4">
    <citation type="submission" date="2022-06" db="UniProtKB">
        <authorList>
            <consortium name="EnsemblMetazoa"/>
        </authorList>
    </citation>
    <scope>IDENTIFICATION</scope>
</reference>
<dbReference type="EnsemblMetazoa" id="SSS_7390s_mrna">
    <property type="protein sequence ID" value="KAF7494209.1"/>
    <property type="gene ID" value="SSS_7390"/>
</dbReference>
<evidence type="ECO:0000313" key="3">
    <source>
        <dbReference type="EMBL" id="KPM07309.1"/>
    </source>
</evidence>
<dbReference type="EMBL" id="WVUK01000054">
    <property type="protein sequence ID" value="KAF7494209.1"/>
    <property type="molecule type" value="Genomic_DNA"/>
</dbReference>
<evidence type="ECO:0000313" key="2">
    <source>
        <dbReference type="EMBL" id="KAF7494209.1"/>
    </source>
</evidence>
<dbReference type="Proteomes" id="UP000070412">
    <property type="component" value="Unassembled WGS sequence"/>
</dbReference>
<reference evidence="5" key="2">
    <citation type="journal article" date="2020" name="PLoS Negl. Trop. Dis.">
        <title>High-quality nuclear genome for Sarcoptes scabiei-A critical resource for a neglected parasite.</title>
        <authorList>
            <person name="Korhonen P.K."/>
            <person name="Gasser R.B."/>
            <person name="Ma G."/>
            <person name="Wang T."/>
            <person name="Stroehlein A.J."/>
            <person name="Young N.D."/>
            <person name="Ang C.S."/>
            <person name="Fernando D.D."/>
            <person name="Lu H.C."/>
            <person name="Taylor S."/>
            <person name="Reynolds S.L."/>
            <person name="Mofiz E."/>
            <person name="Najaraj S.H."/>
            <person name="Gowda H."/>
            <person name="Madugundu A."/>
            <person name="Renuse S."/>
            <person name="Holt D."/>
            <person name="Pandey A."/>
            <person name="Papenfuss A.T."/>
            <person name="Fischer K."/>
        </authorList>
    </citation>
    <scope>NUCLEOTIDE SEQUENCE [LARGE SCALE GENOMIC DNA]</scope>
</reference>
<proteinExistence type="predicted"/>
<reference evidence="3 6" key="1">
    <citation type="journal article" date="2015" name="Parasit. Vectors">
        <title>Draft genome of the scabies mite.</title>
        <authorList>
            <person name="Rider S.D.Jr."/>
            <person name="Morgan M.S."/>
            <person name="Arlian L.G."/>
        </authorList>
    </citation>
    <scope>NUCLEOTIDE SEQUENCE [LARGE SCALE GENOMIC DNA]</scope>
    <source>
        <strain evidence="3">Arlian Lab</strain>
    </source>
</reference>
<name>A0A132A8X8_SARSC</name>
<evidence type="ECO:0000313" key="4">
    <source>
        <dbReference type="EnsemblMetazoa" id="KAF7494209.1"/>
    </source>
</evidence>
<dbReference type="AlphaFoldDB" id="A0A132A8X8"/>
<keyword evidence="1" id="KW-0732">Signal</keyword>
<reference evidence="2" key="3">
    <citation type="submission" date="2020-01" db="EMBL/GenBank/DDBJ databases">
        <authorList>
            <person name="Korhonen P.K.K."/>
            <person name="Guangxu M.G."/>
            <person name="Wang T.W."/>
            <person name="Stroehlein A.J.S."/>
            <person name="Young N.D."/>
            <person name="Ang C.-S.A."/>
            <person name="Fernando D.W.F."/>
            <person name="Lu H.L."/>
            <person name="Taylor S.T."/>
            <person name="Ehtesham M.E.M."/>
            <person name="Najaraj S.H.N."/>
            <person name="Harsha G.H.G."/>
            <person name="Madugundu A.M."/>
            <person name="Renuse S.R."/>
            <person name="Holt D.H."/>
            <person name="Pandey A.P."/>
            <person name="Papenfuss A.P."/>
            <person name="Gasser R.B.G."/>
            <person name="Fischer K.F."/>
        </authorList>
    </citation>
    <scope>NUCLEOTIDE SEQUENCE</scope>
    <source>
        <strain evidence="2">SSS_KF_BRIS2020</strain>
    </source>
</reference>
<dbReference type="Proteomes" id="UP000616769">
    <property type="component" value="Unassembled WGS sequence"/>
</dbReference>
<evidence type="ECO:0000313" key="5">
    <source>
        <dbReference type="Proteomes" id="UP000070412"/>
    </source>
</evidence>
<gene>
    <name evidence="3" type="ORF">QR98_0058000</name>
    <name evidence="2" type="ORF">SSS_7390</name>
</gene>
<keyword evidence="5" id="KW-1185">Reference proteome</keyword>
<evidence type="ECO:0000313" key="6">
    <source>
        <dbReference type="Proteomes" id="UP000616769"/>
    </source>
</evidence>
<dbReference type="VEuPathDB" id="VectorBase:SSCA007788"/>
<sequence length="146" mass="16713">MKYLIAIAILASALAVNAFPQDFEAESGLPLPVMSPEEVQRKIEDGMEKASFLLKFVGNLISWLEKEGRIFECEILKAVENFLHHINVRLHKLHPKTTFACQIISGLENLLETAENWLEMTIRNLHGLKPKEPNSVFDNYWKQPIN</sequence>
<feature type="chain" id="PRO_5007287524" evidence="1">
    <location>
        <begin position="19"/>
        <end position="146"/>
    </location>
</feature>
<protein>
    <submittedName>
        <fullName evidence="3 4">Uncharacterized protein</fullName>
    </submittedName>
</protein>
<evidence type="ECO:0000256" key="1">
    <source>
        <dbReference type="SAM" id="SignalP"/>
    </source>
</evidence>
<organism evidence="3 6">
    <name type="scientific">Sarcoptes scabiei</name>
    <name type="common">Itch mite</name>
    <name type="synonym">Acarus scabiei</name>
    <dbReference type="NCBI Taxonomy" id="52283"/>
    <lineage>
        <taxon>Eukaryota</taxon>
        <taxon>Metazoa</taxon>
        <taxon>Ecdysozoa</taxon>
        <taxon>Arthropoda</taxon>
        <taxon>Chelicerata</taxon>
        <taxon>Arachnida</taxon>
        <taxon>Acari</taxon>
        <taxon>Acariformes</taxon>
        <taxon>Sarcoptiformes</taxon>
        <taxon>Astigmata</taxon>
        <taxon>Psoroptidia</taxon>
        <taxon>Sarcoptoidea</taxon>
        <taxon>Sarcoptidae</taxon>
        <taxon>Sarcoptinae</taxon>
        <taxon>Sarcoptes</taxon>
    </lineage>
</organism>
<accession>A0A132A8X8</accession>
<feature type="signal peptide" evidence="1">
    <location>
        <begin position="1"/>
        <end position="18"/>
    </location>
</feature>